<dbReference type="InterPro" id="IPR003959">
    <property type="entry name" value="ATPase_AAA_core"/>
</dbReference>
<keyword evidence="6" id="KW-1185">Reference proteome</keyword>
<feature type="domain" description="ATPase AAA-type core" evidence="4">
    <location>
        <begin position="169"/>
        <end position="284"/>
    </location>
</feature>
<evidence type="ECO:0000256" key="3">
    <source>
        <dbReference type="SAM" id="Coils"/>
    </source>
</evidence>
<dbReference type="InterPro" id="IPR027417">
    <property type="entry name" value="P-loop_NTPase"/>
</dbReference>
<dbReference type="InterPro" id="IPR001270">
    <property type="entry name" value="ClpA/B"/>
</dbReference>
<name>A0ABD3IR38_EUCGL</name>
<dbReference type="GO" id="GO:0005524">
    <property type="term" value="F:ATP binding"/>
    <property type="evidence" value="ECO:0007669"/>
    <property type="project" value="UniProtKB-KW"/>
</dbReference>
<proteinExistence type="predicted"/>
<evidence type="ECO:0000256" key="2">
    <source>
        <dbReference type="ARBA" id="ARBA00022840"/>
    </source>
</evidence>
<reference evidence="5 6" key="1">
    <citation type="submission" date="2024-11" db="EMBL/GenBank/DDBJ databases">
        <title>Chromosome-level genome assembly of Eucalyptus globulus Labill. provides insights into its genome evolution.</title>
        <authorList>
            <person name="Li X."/>
        </authorList>
    </citation>
    <scope>NUCLEOTIDE SEQUENCE [LARGE SCALE GENOMIC DNA]</scope>
    <source>
        <strain evidence="5">CL2024</strain>
        <tissue evidence="5">Fresh tender leaves</tissue>
    </source>
</reference>
<dbReference type="PANTHER" id="PTHR11638">
    <property type="entry name" value="ATP-DEPENDENT CLP PROTEASE"/>
    <property type="match status" value="1"/>
</dbReference>
<evidence type="ECO:0000313" key="5">
    <source>
        <dbReference type="EMBL" id="KAL3716589.1"/>
    </source>
</evidence>
<evidence type="ECO:0000313" key="6">
    <source>
        <dbReference type="Proteomes" id="UP001634007"/>
    </source>
</evidence>
<comment type="caution">
    <text evidence="5">The sequence shown here is derived from an EMBL/GenBank/DDBJ whole genome shotgun (WGS) entry which is preliminary data.</text>
</comment>
<dbReference type="CDD" id="cd19499">
    <property type="entry name" value="RecA-like_ClpB_Hsp104-like"/>
    <property type="match status" value="1"/>
</dbReference>
<dbReference type="SUPFAM" id="SSF52540">
    <property type="entry name" value="P-loop containing nucleoside triphosphate hydrolases"/>
    <property type="match status" value="1"/>
</dbReference>
<keyword evidence="2" id="KW-0067">ATP-binding</keyword>
<feature type="coiled-coil region" evidence="3">
    <location>
        <begin position="50"/>
        <end position="77"/>
    </location>
</feature>
<dbReference type="AlphaFoldDB" id="A0ABD3IR38"/>
<organism evidence="5 6">
    <name type="scientific">Eucalyptus globulus</name>
    <name type="common">Tasmanian blue gum</name>
    <dbReference type="NCBI Taxonomy" id="34317"/>
    <lineage>
        <taxon>Eukaryota</taxon>
        <taxon>Viridiplantae</taxon>
        <taxon>Streptophyta</taxon>
        <taxon>Embryophyta</taxon>
        <taxon>Tracheophyta</taxon>
        <taxon>Spermatophyta</taxon>
        <taxon>Magnoliopsida</taxon>
        <taxon>eudicotyledons</taxon>
        <taxon>Gunneridae</taxon>
        <taxon>Pentapetalae</taxon>
        <taxon>rosids</taxon>
        <taxon>malvids</taxon>
        <taxon>Myrtales</taxon>
        <taxon>Myrtaceae</taxon>
        <taxon>Myrtoideae</taxon>
        <taxon>Eucalypteae</taxon>
        <taxon>Eucalyptus</taxon>
    </lineage>
</organism>
<keyword evidence="1" id="KW-0547">Nucleotide-binding</keyword>
<protein>
    <recommendedName>
        <fullName evidence="4">ATPase AAA-type core domain-containing protein</fullName>
    </recommendedName>
</protein>
<evidence type="ECO:0000259" key="4">
    <source>
        <dbReference type="Pfam" id="PF07724"/>
    </source>
</evidence>
<dbReference type="EMBL" id="JBJKBG010000011">
    <property type="protein sequence ID" value="KAL3716589.1"/>
    <property type="molecule type" value="Genomic_DNA"/>
</dbReference>
<evidence type="ECO:0000256" key="1">
    <source>
        <dbReference type="ARBA" id="ARBA00022741"/>
    </source>
</evidence>
<dbReference type="InterPro" id="IPR050130">
    <property type="entry name" value="ClpA_ClpB"/>
</dbReference>
<dbReference type="Gene3D" id="3.40.50.300">
    <property type="entry name" value="P-loop containing nucleotide triphosphate hydrolases"/>
    <property type="match status" value="1"/>
</dbReference>
<gene>
    <name evidence="5" type="ORF">ACJRO7_008207</name>
</gene>
<keyword evidence="3" id="KW-0175">Coiled coil</keyword>
<dbReference type="Pfam" id="PF07724">
    <property type="entry name" value="AAA_2"/>
    <property type="match status" value="1"/>
</dbReference>
<dbReference type="PANTHER" id="PTHR11638:SF18">
    <property type="entry name" value="HEAT SHOCK PROTEIN 104"/>
    <property type="match status" value="1"/>
</dbReference>
<sequence length="370" mass="41917">MAEACRRYDLAKAAVVRYNAIKVNIEERPGDISKIVSFWDGEHKAIIAGSVEVSQRLKNQVKELNDLRDKLQLQRMTCWKKQVRTDEIRQFKHKNEKEWLVGLAENLHQKVVRQDQAIRAVEAAVMRSRAGLGRLQQTTASFLFLGPTSVGKTELVNALAEQTFDDKNLLIEINTYVGHGGGGELTEAVRRRPYSAVLFEGVEKAHRGVMNRVLQVLDEGRLTDGQGRTVDFRNTIIIMTSSLGAEHLLSGLKGDCSLQVAREKVMREVRRHFSPELLDRLDVIAVFDPLSHEQLRKVNGGWSVRRCLEDKVMTEVALMHMREEIDENSTLYIDAGPNGQDLVYRVEKNGGFVNAASGRKSDEDRRNGRW</sequence>
<dbReference type="PRINTS" id="PR00300">
    <property type="entry name" value="CLPPROTEASEA"/>
</dbReference>
<dbReference type="Proteomes" id="UP001634007">
    <property type="component" value="Unassembled WGS sequence"/>
</dbReference>
<accession>A0ABD3IR38</accession>